<dbReference type="PANTHER" id="PTHR10291:SF0">
    <property type="entry name" value="DEHYDRODOLICHYL DIPHOSPHATE SYNTHASE 2"/>
    <property type="match status" value="1"/>
</dbReference>
<dbReference type="HAMAP" id="MF_01139">
    <property type="entry name" value="ISPT"/>
    <property type="match status" value="1"/>
</dbReference>
<dbReference type="PANTHER" id="PTHR10291">
    <property type="entry name" value="DEHYDRODOLICHYL DIPHOSPHATE SYNTHASE FAMILY MEMBER"/>
    <property type="match status" value="1"/>
</dbReference>
<dbReference type="InterPro" id="IPR018520">
    <property type="entry name" value="UPP_synth-like_CS"/>
</dbReference>
<keyword evidence="2" id="KW-0460">Magnesium</keyword>
<dbReference type="CDD" id="cd00475">
    <property type="entry name" value="Cis_IPPS"/>
    <property type="match status" value="1"/>
</dbReference>
<evidence type="ECO:0000256" key="2">
    <source>
        <dbReference type="HAMAP-Rule" id="MF_01139"/>
    </source>
</evidence>
<dbReference type="GO" id="GO:0008834">
    <property type="term" value="F:ditrans,polycis-undecaprenyl-diphosphate synthase [(2E,6E)-farnesyl-diphosphate specific] activity"/>
    <property type="evidence" value="ECO:0007669"/>
    <property type="project" value="UniProtKB-UniRule"/>
</dbReference>
<feature type="binding site" evidence="2">
    <location>
        <begin position="176"/>
        <end position="178"/>
    </location>
    <ligand>
        <name>substrate</name>
    </ligand>
</feature>
<keyword evidence="2" id="KW-0573">Peptidoglycan synthesis</keyword>
<dbReference type="InterPro" id="IPR036424">
    <property type="entry name" value="UPP_synth-like_sf"/>
</dbReference>
<dbReference type="GO" id="GO:0000287">
    <property type="term" value="F:magnesium ion binding"/>
    <property type="evidence" value="ECO:0007669"/>
    <property type="project" value="UniProtKB-UniRule"/>
</dbReference>
<feature type="active site" evidence="2">
    <location>
        <position position="2"/>
    </location>
</feature>
<comment type="catalytic activity">
    <reaction evidence="2">
        <text>8 isopentenyl diphosphate + (2E,6E)-farnesyl diphosphate = di-trans,octa-cis-undecaprenyl diphosphate + 8 diphosphate</text>
        <dbReference type="Rhea" id="RHEA:27551"/>
        <dbReference type="ChEBI" id="CHEBI:33019"/>
        <dbReference type="ChEBI" id="CHEBI:58405"/>
        <dbReference type="ChEBI" id="CHEBI:128769"/>
        <dbReference type="ChEBI" id="CHEBI:175763"/>
        <dbReference type="EC" id="2.5.1.31"/>
    </reaction>
</comment>
<gene>
    <name evidence="2 3" type="primary">uppS</name>
    <name evidence="3" type="ORF">F2Q65_10825</name>
</gene>
<feature type="binding site" evidence="2">
    <location>
        <begin position="3"/>
        <end position="6"/>
    </location>
    <ligand>
        <name>substrate</name>
    </ligand>
</feature>
<dbReference type="AlphaFoldDB" id="A0A5M8FSD2"/>
<comment type="caution">
    <text evidence="3">The sequence shown here is derived from an EMBL/GenBank/DDBJ whole genome shotgun (WGS) entry which is preliminary data.</text>
</comment>
<evidence type="ECO:0000313" key="3">
    <source>
        <dbReference type="EMBL" id="KAA6184862.1"/>
    </source>
</evidence>
<evidence type="ECO:0000256" key="1">
    <source>
        <dbReference type="ARBA" id="ARBA00022679"/>
    </source>
</evidence>
<name>A0A5M8FSD2_9GAMM</name>
<dbReference type="EMBL" id="VWXX01000015">
    <property type="protein sequence ID" value="KAA6184862.1"/>
    <property type="molecule type" value="Genomic_DNA"/>
</dbReference>
<dbReference type="GO" id="GO:0071555">
    <property type="term" value="P:cell wall organization"/>
    <property type="evidence" value="ECO:0007669"/>
    <property type="project" value="UniProtKB-KW"/>
</dbReference>
<dbReference type="InterPro" id="IPR001441">
    <property type="entry name" value="UPP_synth-like"/>
</dbReference>
<comment type="function">
    <text evidence="2">Catalyzes the sequential condensation of isopentenyl diphosphate (IPP) with (2E,6E)-farnesyl diphosphate (E,E-FPP) to yield (2Z,6Z,10Z,14Z,18Z,22Z,26Z,30Z,34E,38E)-undecaprenyl diphosphate (di-trans,octa-cis-UPP). UPP is the precursor of glycosyl carrier lipid in the biosynthesis of bacterial cell wall polysaccharide components such as peptidoglycan and lipopolysaccharide.</text>
</comment>
<evidence type="ECO:0000313" key="4">
    <source>
        <dbReference type="Proteomes" id="UP000322981"/>
    </source>
</evidence>
<protein>
    <recommendedName>
        <fullName evidence="2">Ditrans,polycis-undecaprenyl-diphosphate synthase ((2E,6E)-farnesyl-diphosphate specific)</fullName>
        <ecNumber evidence="2">2.5.1.31</ecNumber>
    </recommendedName>
    <alternativeName>
        <fullName evidence="2">Ditrans,polycis-undecaprenylcistransferase</fullName>
    </alternativeName>
    <alternativeName>
        <fullName evidence="2">Undecaprenyl diphosphate synthase</fullName>
        <shortName evidence="2">UDS</shortName>
    </alternativeName>
    <alternativeName>
        <fullName evidence="2">Undecaprenyl pyrophosphate synthase</fullName>
        <shortName evidence="2">UPP synthase</shortName>
    </alternativeName>
</protein>
<comment type="similarity">
    <text evidence="2">Belongs to the UPP synthase family.</text>
</comment>
<feature type="binding site" evidence="2">
    <location>
        <position position="7"/>
    </location>
    <ligand>
        <name>substrate</name>
    </ligand>
</feature>
<feature type="binding site" evidence="2">
    <location>
        <position position="2"/>
    </location>
    <ligand>
        <name>Mg(2+)</name>
        <dbReference type="ChEBI" id="CHEBI:18420"/>
    </ligand>
</feature>
<feature type="binding site" evidence="2">
    <location>
        <position position="53"/>
    </location>
    <ligand>
        <name>substrate</name>
    </ligand>
</feature>
<feature type="binding site" evidence="2">
    <location>
        <position position="19"/>
    </location>
    <ligand>
        <name>substrate</name>
    </ligand>
</feature>
<keyword evidence="2" id="KW-0961">Cell wall biogenesis/degradation</keyword>
<dbReference type="FunFam" id="3.40.1180.10:FF:000001">
    <property type="entry name" value="(2E,6E)-farnesyl-diphosphate-specific ditrans,polycis-undecaprenyl-diphosphate synthase"/>
    <property type="match status" value="1"/>
</dbReference>
<feature type="active site" description="Proton acceptor" evidence="2">
    <location>
        <position position="50"/>
    </location>
</feature>
<comment type="subunit">
    <text evidence="2">Homodimer.</text>
</comment>
<keyword evidence="4" id="KW-1185">Reference proteome</keyword>
<dbReference type="OrthoDB" id="4191603at2"/>
<dbReference type="PROSITE" id="PS01066">
    <property type="entry name" value="UPP_SYNTHASE"/>
    <property type="match status" value="1"/>
</dbReference>
<keyword evidence="2" id="KW-0479">Metal-binding</keyword>
<dbReference type="NCBIfam" id="TIGR00055">
    <property type="entry name" value="uppS"/>
    <property type="match status" value="1"/>
</dbReference>
<dbReference type="Gene3D" id="3.40.1180.10">
    <property type="entry name" value="Decaprenyl diphosphate synthase-like"/>
    <property type="match status" value="1"/>
</dbReference>
<feature type="binding site" evidence="2">
    <location>
        <position position="170"/>
    </location>
    <ligand>
        <name>substrate</name>
    </ligand>
</feature>
<dbReference type="GO" id="GO:0008360">
    <property type="term" value="P:regulation of cell shape"/>
    <property type="evidence" value="ECO:0007669"/>
    <property type="project" value="UniProtKB-KW"/>
</dbReference>
<dbReference type="GO" id="GO:0005829">
    <property type="term" value="C:cytosol"/>
    <property type="evidence" value="ECO:0007669"/>
    <property type="project" value="TreeGrafter"/>
</dbReference>
<dbReference type="EC" id="2.5.1.31" evidence="2"/>
<proteinExistence type="inferred from homology"/>
<feature type="binding site" evidence="2">
    <location>
        <position position="51"/>
    </location>
    <ligand>
        <name>substrate</name>
    </ligand>
</feature>
<dbReference type="Pfam" id="PF01255">
    <property type="entry name" value="Prenyltransf"/>
    <property type="match status" value="1"/>
</dbReference>
<feature type="binding site" evidence="2">
    <location>
        <begin position="47"/>
        <end position="49"/>
    </location>
    <ligand>
        <name>substrate</name>
    </ligand>
</feature>
<comment type="cofactor">
    <cofactor evidence="2">
        <name>Mg(2+)</name>
        <dbReference type="ChEBI" id="CHEBI:18420"/>
    </cofactor>
    <text evidence="2">Binds 2 magnesium ions per subunit.</text>
</comment>
<dbReference type="GO" id="GO:0016094">
    <property type="term" value="P:polyprenol biosynthetic process"/>
    <property type="evidence" value="ECO:0007669"/>
    <property type="project" value="TreeGrafter"/>
</dbReference>
<sequence>MDGNGRWARRRGLPRTAGHRAGAKAVRAVVEESLATGVRVLTLFAFSSENWRRPRQEVDVLLQLFMSTLQTEVRRLVENDVRLRILGDRSAFSERLQRQFAEAERATADNRRLTLQVAANYGGRWDITQATRAIAEDVAAGRLRLDDIDEAAISSRLCVPDVPDPDLFIRTGGEKRISNFLLWQSAYAELYFSDLMWPEFDATAFATALQDFARRQRRFGLTGEQIADQAGLAAG</sequence>
<reference evidence="3 4" key="1">
    <citation type="submission" date="2019-09" db="EMBL/GenBank/DDBJ databases">
        <title>Whole-genome sequence of the purple sulfur bacterium Thiohalocapsa marina DSM 19078.</title>
        <authorList>
            <person name="Kyndt J.A."/>
            <person name="Meyer T.E."/>
        </authorList>
    </citation>
    <scope>NUCLEOTIDE SEQUENCE [LARGE SCALE GENOMIC DNA]</scope>
    <source>
        <strain evidence="3 4">DSM 19078</strain>
    </source>
</reference>
<dbReference type="GO" id="GO:0009252">
    <property type="term" value="P:peptidoglycan biosynthetic process"/>
    <property type="evidence" value="ECO:0007669"/>
    <property type="project" value="UniProtKB-UniRule"/>
</dbReference>
<dbReference type="Proteomes" id="UP000322981">
    <property type="component" value="Unassembled WGS sequence"/>
</dbReference>
<dbReference type="SUPFAM" id="SSF64005">
    <property type="entry name" value="Undecaprenyl diphosphate synthase"/>
    <property type="match status" value="1"/>
</dbReference>
<accession>A0A5M8FSD2</accession>
<feature type="binding site" evidence="2">
    <location>
        <position position="189"/>
    </location>
    <ligand>
        <name>Mg(2+)</name>
        <dbReference type="ChEBI" id="CHEBI:18420"/>
    </ligand>
</feature>
<feature type="binding site" evidence="2">
    <location>
        <position position="15"/>
    </location>
    <ligand>
        <name>substrate</name>
    </ligand>
</feature>
<organism evidence="3 4">
    <name type="scientific">Thiohalocapsa marina</name>
    <dbReference type="NCBI Taxonomy" id="424902"/>
    <lineage>
        <taxon>Bacteria</taxon>
        <taxon>Pseudomonadati</taxon>
        <taxon>Pseudomonadota</taxon>
        <taxon>Gammaproteobacteria</taxon>
        <taxon>Chromatiales</taxon>
        <taxon>Chromatiaceae</taxon>
        <taxon>Thiohalocapsa</taxon>
    </lineage>
</organism>
<keyword evidence="1 2" id="KW-0808">Transferase</keyword>
<keyword evidence="2" id="KW-0133">Cell shape</keyword>